<reference evidence="2 3" key="1">
    <citation type="journal article" date="2018" name="Front. Plant Sci.">
        <title>Red Clover (Trifolium pratense) and Zigzag Clover (T. medium) - A Picture of Genomic Similarities and Differences.</title>
        <authorList>
            <person name="Dluhosova J."/>
            <person name="Istvanek J."/>
            <person name="Nedelnik J."/>
            <person name="Repkova J."/>
        </authorList>
    </citation>
    <scope>NUCLEOTIDE SEQUENCE [LARGE SCALE GENOMIC DNA]</scope>
    <source>
        <strain evidence="3">cv. 10/8</strain>
        <tissue evidence="2">Leaf</tissue>
    </source>
</reference>
<keyword evidence="3" id="KW-1185">Reference proteome</keyword>
<dbReference type="Pfam" id="PF13966">
    <property type="entry name" value="zf-RVT"/>
    <property type="match status" value="1"/>
</dbReference>
<feature type="non-terminal residue" evidence="2">
    <location>
        <position position="142"/>
    </location>
</feature>
<proteinExistence type="predicted"/>
<dbReference type="EMBL" id="LXQA010151606">
    <property type="protein sequence ID" value="MCI26153.1"/>
    <property type="molecule type" value="Genomic_DNA"/>
</dbReference>
<sequence>MLCTKFPRLFSLSIQKEASVNEVVRVEGERRSWNFLWRRRLFQWEEESVSHLLAFLENVCLTHEEDKWRWKFDPDGNFSVKSAYDSLAKEFVIGPNISGHEEYVFKHIWDSPAPSKVLAFSWQLLYDRVPTKENLLLRGVLP</sequence>
<comment type="caution">
    <text evidence="2">The sequence shown here is derived from an EMBL/GenBank/DDBJ whole genome shotgun (WGS) entry which is preliminary data.</text>
</comment>
<dbReference type="AlphaFoldDB" id="A0A392QP31"/>
<feature type="domain" description="Reverse transcriptase zinc-binding" evidence="1">
    <location>
        <begin position="78"/>
        <end position="140"/>
    </location>
</feature>
<organism evidence="2 3">
    <name type="scientific">Trifolium medium</name>
    <dbReference type="NCBI Taxonomy" id="97028"/>
    <lineage>
        <taxon>Eukaryota</taxon>
        <taxon>Viridiplantae</taxon>
        <taxon>Streptophyta</taxon>
        <taxon>Embryophyta</taxon>
        <taxon>Tracheophyta</taxon>
        <taxon>Spermatophyta</taxon>
        <taxon>Magnoliopsida</taxon>
        <taxon>eudicotyledons</taxon>
        <taxon>Gunneridae</taxon>
        <taxon>Pentapetalae</taxon>
        <taxon>rosids</taxon>
        <taxon>fabids</taxon>
        <taxon>Fabales</taxon>
        <taxon>Fabaceae</taxon>
        <taxon>Papilionoideae</taxon>
        <taxon>50 kb inversion clade</taxon>
        <taxon>NPAAA clade</taxon>
        <taxon>Hologalegina</taxon>
        <taxon>IRL clade</taxon>
        <taxon>Trifolieae</taxon>
        <taxon>Trifolium</taxon>
    </lineage>
</organism>
<dbReference type="InterPro" id="IPR026960">
    <property type="entry name" value="RVT-Znf"/>
</dbReference>
<protein>
    <recommendedName>
        <fullName evidence="1">Reverse transcriptase zinc-binding domain-containing protein</fullName>
    </recommendedName>
</protein>
<dbReference type="PANTHER" id="PTHR36617:SF16">
    <property type="entry name" value="OS04G0516500 PROTEIN"/>
    <property type="match status" value="1"/>
</dbReference>
<evidence type="ECO:0000313" key="3">
    <source>
        <dbReference type="Proteomes" id="UP000265520"/>
    </source>
</evidence>
<evidence type="ECO:0000259" key="1">
    <source>
        <dbReference type="Pfam" id="PF13966"/>
    </source>
</evidence>
<dbReference type="PANTHER" id="PTHR36617">
    <property type="entry name" value="PROTEIN, PUTATIVE-RELATED"/>
    <property type="match status" value="1"/>
</dbReference>
<name>A0A392QP31_9FABA</name>
<dbReference type="Proteomes" id="UP000265520">
    <property type="component" value="Unassembled WGS sequence"/>
</dbReference>
<evidence type="ECO:0000313" key="2">
    <source>
        <dbReference type="EMBL" id="MCI26153.1"/>
    </source>
</evidence>
<accession>A0A392QP31</accession>